<sequence length="373" mass="40917">MARKRTIGDIALLAGVSKATVSRVLNQKPDVDPTTRERILRIVEEEGFVPSLTAAGLARRHSHLIGVLVPSFTWPMVPDIVCGVAEAIGLTPYELVLYSINDKTRADDKGDIIDHILASDLVAGLLSILPGLPAKHVIRLHQHGFPVVMIDDRELPSDVPWISADNQQGAYEAVCHLLKLGHRRIAHIQGPVDLYCSRQRYQGYCRALEDYGIPVDPTLVVEGLFRRKSGMEAMQKLLSLPQRQRPTAIFAASDDMAYGVIAYAEEHGIRIPDDLALVGFDGISSSAHVRPPLTTVKQPFQEMGRQGAKLLISMIELAHRQRAYIPPGAGKHATPLQPEDEQVQQIQLATSLLVRASCGARQNQAVSSIEQVT</sequence>
<dbReference type="Gene3D" id="1.10.260.40">
    <property type="entry name" value="lambda repressor-like DNA-binding domains"/>
    <property type="match status" value="1"/>
</dbReference>
<evidence type="ECO:0000256" key="4">
    <source>
        <dbReference type="ARBA" id="ARBA00023163"/>
    </source>
</evidence>
<protein>
    <submittedName>
        <fullName evidence="6">LacI family transcriptional regulator</fullName>
    </submittedName>
</protein>
<dbReference type="InterPro" id="IPR000843">
    <property type="entry name" value="HTH_LacI"/>
</dbReference>
<dbReference type="InterPro" id="IPR028082">
    <property type="entry name" value="Peripla_BP_I"/>
</dbReference>
<dbReference type="CDD" id="cd01392">
    <property type="entry name" value="HTH_LacI"/>
    <property type="match status" value="1"/>
</dbReference>
<proteinExistence type="predicted"/>
<evidence type="ECO:0000256" key="1">
    <source>
        <dbReference type="ARBA" id="ARBA00022491"/>
    </source>
</evidence>
<dbReference type="Proteomes" id="UP000654345">
    <property type="component" value="Unassembled WGS sequence"/>
</dbReference>
<gene>
    <name evidence="6" type="primary">lacI_7</name>
    <name evidence="6" type="ORF">KSB_82540</name>
</gene>
<feature type="domain" description="HTH lacI-type" evidence="5">
    <location>
        <begin position="5"/>
        <end position="59"/>
    </location>
</feature>
<dbReference type="Pfam" id="PF13377">
    <property type="entry name" value="Peripla_BP_3"/>
    <property type="match status" value="1"/>
</dbReference>
<dbReference type="EMBL" id="BNJG01000003">
    <property type="protein sequence ID" value="GHO59779.1"/>
    <property type="molecule type" value="Genomic_DNA"/>
</dbReference>
<keyword evidence="4" id="KW-0804">Transcription</keyword>
<dbReference type="InterPro" id="IPR046335">
    <property type="entry name" value="LacI/GalR-like_sensor"/>
</dbReference>
<organism evidence="6 7">
    <name type="scientific">Ktedonobacter robiniae</name>
    <dbReference type="NCBI Taxonomy" id="2778365"/>
    <lineage>
        <taxon>Bacteria</taxon>
        <taxon>Bacillati</taxon>
        <taxon>Chloroflexota</taxon>
        <taxon>Ktedonobacteria</taxon>
        <taxon>Ktedonobacterales</taxon>
        <taxon>Ktedonobacteraceae</taxon>
        <taxon>Ktedonobacter</taxon>
    </lineage>
</organism>
<accession>A0ABQ3V3Q6</accession>
<dbReference type="Gene3D" id="3.40.50.2300">
    <property type="match status" value="2"/>
</dbReference>
<dbReference type="CDD" id="cd06267">
    <property type="entry name" value="PBP1_LacI_sugar_binding-like"/>
    <property type="match status" value="1"/>
</dbReference>
<dbReference type="SUPFAM" id="SSF53822">
    <property type="entry name" value="Periplasmic binding protein-like I"/>
    <property type="match status" value="1"/>
</dbReference>
<dbReference type="PANTHER" id="PTHR30146">
    <property type="entry name" value="LACI-RELATED TRANSCRIPTIONAL REPRESSOR"/>
    <property type="match status" value="1"/>
</dbReference>
<dbReference type="InterPro" id="IPR010982">
    <property type="entry name" value="Lambda_DNA-bd_dom_sf"/>
</dbReference>
<dbReference type="PANTHER" id="PTHR30146:SF148">
    <property type="entry name" value="HTH-TYPE TRANSCRIPTIONAL REPRESSOR PURR-RELATED"/>
    <property type="match status" value="1"/>
</dbReference>
<keyword evidence="7" id="KW-1185">Reference proteome</keyword>
<evidence type="ECO:0000313" key="6">
    <source>
        <dbReference type="EMBL" id="GHO59779.1"/>
    </source>
</evidence>
<dbReference type="PROSITE" id="PS50932">
    <property type="entry name" value="HTH_LACI_2"/>
    <property type="match status" value="1"/>
</dbReference>
<comment type="caution">
    <text evidence="6">The sequence shown here is derived from an EMBL/GenBank/DDBJ whole genome shotgun (WGS) entry which is preliminary data.</text>
</comment>
<dbReference type="PROSITE" id="PS00356">
    <property type="entry name" value="HTH_LACI_1"/>
    <property type="match status" value="1"/>
</dbReference>
<keyword evidence="3" id="KW-0238">DNA-binding</keyword>
<evidence type="ECO:0000313" key="7">
    <source>
        <dbReference type="Proteomes" id="UP000654345"/>
    </source>
</evidence>
<dbReference type="RefSeq" id="WP_201375934.1">
    <property type="nucleotide sequence ID" value="NZ_BNJG01000003.1"/>
</dbReference>
<dbReference type="Pfam" id="PF00356">
    <property type="entry name" value="LacI"/>
    <property type="match status" value="1"/>
</dbReference>
<dbReference type="SUPFAM" id="SSF47413">
    <property type="entry name" value="lambda repressor-like DNA-binding domains"/>
    <property type="match status" value="1"/>
</dbReference>
<dbReference type="PRINTS" id="PR00036">
    <property type="entry name" value="HTHLACI"/>
</dbReference>
<evidence type="ECO:0000256" key="2">
    <source>
        <dbReference type="ARBA" id="ARBA00023015"/>
    </source>
</evidence>
<name>A0ABQ3V3Q6_9CHLR</name>
<keyword evidence="1" id="KW-0678">Repressor</keyword>
<evidence type="ECO:0000256" key="3">
    <source>
        <dbReference type="ARBA" id="ARBA00023125"/>
    </source>
</evidence>
<dbReference type="SMART" id="SM00354">
    <property type="entry name" value="HTH_LACI"/>
    <property type="match status" value="1"/>
</dbReference>
<keyword evidence="2" id="KW-0805">Transcription regulation</keyword>
<evidence type="ECO:0000259" key="5">
    <source>
        <dbReference type="PROSITE" id="PS50932"/>
    </source>
</evidence>
<reference evidence="6 7" key="1">
    <citation type="journal article" date="2021" name="Int. J. Syst. Evol. Microbiol.">
        <title>Reticulibacter mediterranei gen. nov., sp. nov., within the new family Reticulibacteraceae fam. nov., and Ktedonospora formicarum gen. nov., sp. nov., Ktedonobacter robiniae sp. nov., Dictyobacter formicarum sp. nov. and Dictyobacter arantiisoli sp. nov., belonging to the class Ktedonobacteria.</title>
        <authorList>
            <person name="Yabe S."/>
            <person name="Zheng Y."/>
            <person name="Wang C.M."/>
            <person name="Sakai Y."/>
            <person name="Abe K."/>
            <person name="Yokota A."/>
            <person name="Donadio S."/>
            <person name="Cavaletti L."/>
            <person name="Monciardini P."/>
        </authorList>
    </citation>
    <scope>NUCLEOTIDE SEQUENCE [LARGE SCALE GENOMIC DNA]</scope>
    <source>
        <strain evidence="6 7">SOSP1-30</strain>
    </source>
</reference>